<feature type="region of interest" description="Disordered" evidence="14">
    <location>
        <begin position="592"/>
        <end position="648"/>
    </location>
</feature>
<dbReference type="InterPro" id="IPR000313">
    <property type="entry name" value="PWWP_dom"/>
</dbReference>
<dbReference type="GO" id="GO:0008270">
    <property type="term" value="F:zinc ion binding"/>
    <property type="evidence" value="ECO:0007669"/>
    <property type="project" value="UniProtKB-KW"/>
</dbReference>
<keyword evidence="6" id="KW-0862">Zinc</keyword>
<dbReference type="InterPro" id="IPR002893">
    <property type="entry name" value="Znf_MYND"/>
</dbReference>
<dbReference type="Gene3D" id="3.30.40.10">
    <property type="entry name" value="Zinc/RING finger domain, C3HC4 (zinc finger)"/>
    <property type="match status" value="1"/>
</dbReference>
<dbReference type="SUPFAM" id="SSF63748">
    <property type="entry name" value="Tudor/PWWP/MBT"/>
    <property type="match status" value="1"/>
</dbReference>
<dbReference type="Proteomes" id="UP001372834">
    <property type="component" value="Unassembled WGS sequence"/>
</dbReference>
<evidence type="ECO:0000256" key="10">
    <source>
        <dbReference type="ARBA" id="ARBA00023163"/>
    </source>
</evidence>
<dbReference type="PROSITE" id="PS50016">
    <property type="entry name" value="ZF_PHD_2"/>
    <property type="match status" value="1"/>
</dbReference>
<evidence type="ECO:0000259" key="15">
    <source>
        <dbReference type="PROSITE" id="PS50014"/>
    </source>
</evidence>
<protein>
    <recommendedName>
        <fullName evidence="21">Protein kinase C-binding protein 1</fullName>
    </recommendedName>
</protein>
<dbReference type="PROSITE" id="PS50812">
    <property type="entry name" value="PWWP"/>
    <property type="match status" value="1"/>
</dbReference>
<dbReference type="InterPro" id="IPR001965">
    <property type="entry name" value="Znf_PHD"/>
</dbReference>
<evidence type="ECO:0000256" key="5">
    <source>
        <dbReference type="ARBA" id="ARBA00022771"/>
    </source>
</evidence>
<dbReference type="SUPFAM" id="SSF47370">
    <property type="entry name" value="Bromodomain"/>
    <property type="match status" value="1"/>
</dbReference>
<dbReference type="InterPro" id="IPR057053">
    <property type="entry name" value="MYND_ZMYND11_ZMYD8"/>
</dbReference>
<comment type="caution">
    <text evidence="19">The sequence shown here is derived from an EMBL/GenBank/DDBJ whole genome shotgun (WGS) entry which is preliminary data.</text>
</comment>
<keyword evidence="5 13" id="KW-0863">Zinc-finger</keyword>
<evidence type="ECO:0000256" key="12">
    <source>
        <dbReference type="PROSITE-ProRule" id="PRU00035"/>
    </source>
</evidence>
<dbReference type="Pfam" id="PF23011">
    <property type="entry name" value="PHD-1st_NSD"/>
    <property type="match status" value="1"/>
</dbReference>
<dbReference type="InterPro" id="IPR044075">
    <property type="entry name" value="PRKCBP1_PHD"/>
</dbReference>
<feature type="compositionally biased region" description="Polar residues" evidence="14">
    <location>
        <begin position="673"/>
        <end position="685"/>
    </location>
</feature>
<keyword evidence="4" id="KW-0479">Metal-binding</keyword>
<evidence type="ECO:0000259" key="18">
    <source>
        <dbReference type="PROSITE" id="PS50865"/>
    </source>
</evidence>
<dbReference type="SUPFAM" id="SSF57903">
    <property type="entry name" value="FYVE/PHD zinc finger"/>
    <property type="match status" value="1"/>
</dbReference>
<dbReference type="InterPro" id="IPR011011">
    <property type="entry name" value="Znf_FYVE_PHD"/>
</dbReference>
<comment type="subcellular location">
    <subcellularLocation>
        <location evidence="2">Chromosome</location>
    </subcellularLocation>
    <subcellularLocation>
        <location evidence="1">Nucleus</location>
    </subcellularLocation>
</comment>
<evidence type="ECO:0008006" key="21">
    <source>
        <dbReference type="Google" id="ProtNLM"/>
    </source>
</evidence>
<dbReference type="Pfam" id="PF24324">
    <property type="entry name" value="MYND_ZMYND11_ZMYD8"/>
    <property type="match status" value="1"/>
</dbReference>
<feature type="region of interest" description="Disordered" evidence="14">
    <location>
        <begin position="139"/>
        <end position="171"/>
    </location>
</feature>
<feature type="compositionally biased region" description="Basic residues" evidence="14">
    <location>
        <begin position="1001"/>
        <end position="1010"/>
    </location>
</feature>
<dbReference type="SUPFAM" id="SSF144232">
    <property type="entry name" value="HIT/MYND zinc finger-like"/>
    <property type="match status" value="1"/>
</dbReference>
<evidence type="ECO:0000259" key="17">
    <source>
        <dbReference type="PROSITE" id="PS50812"/>
    </source>
</evidence>
<dbReference type="InterPro" id="IPR059153">
    <property type="entry name" value="NSD_PHD-1st"/>
</dbReference>
<dbReference type="GO" id="GO:0140006">
    <property type="term" value="F:histone H3 reader activity"/>
    <property type="evidence" value="ECO:0007669"/>
    <property type="project" value="UniProtKB-ARBA"/>
</dbReference>
<keyword evidence="9 12" id="KW-0103">Bromodomain</keyword>
<gene>
    <name evidence="19" type="ORF">RUM43_000811</name>
</gene>
<feature type="region of interest" description="Disordered" evidence="14">
    <location>
        <begin position="921"/>
        <end position="943"/>
    </location>
</feature>
<dbReference type="GO" id="GO:0003714">
    <property type="term" value="F:transcription corepressor activity"/>
    <property type="evidence" value="ECO:0007669"/>
    <property type="project" value="TreeGrafter"/>
</dbReference>
<dbReference type="PROSITE" id="PS01359">
    <property type="entry name" value="ZF_PHD_1"/>
    <property type="match status" value="1"/>
</dbReference>
<dbReference type="InterPro" id="IPR019786">
    <property type="entry name" value="Zinc_finger_PHD-type_CS"/>
</dbReference>
<keyword evidence="7" id="KW-0156">Chromatin regulator</keyword>
<dbReference type="GO" id="GO:0005634">
    <property type="term" value="C:nucleus"/>
    <property type="evidence" value="ECO:0007669"/>
    <property type="project" value="UniProtKB-SubCell"/>
</dbReference>
<evidence type="ECO:0000313" key="19">
    <source>
        <dbReference type="EMBL" id="KAK6644544.1"/>
    </source>
</evidence>
<evidence type="ECO:0000256" key="14">
    <source>
        <dbReference type="SAM" id="MobiDB-lite"/>
    </source>
</evidence>
<evidence type="ECO:0000256" key="8">
    <source>
        <dbReference type="ARBA" id="ARBA00023015"/>
    </source>
</evidence>
<dbReference type="SMART" id="SM00297">
    <property type="entry name" value="BROMO"/>
    <property type="match status" value="1"/>
</dbReference>
<proteinExistence type="predicted"/>
<feature type="domain" description="Bromo" evidence="15">
    <location>
        <begin position="269"/>
        <end position="339"/>
    </location>
</feature>
<evidence type="ECO:0000259" key="16">
    <source>
        <dbReference type="PROSITE" id="PS50016"/>
    </source>
</evidence>
<feature type="domain" description="PWWP" evidence="17">
    <location>
        <begin position="380"/>
        <end position="432"/>
    </location>
</feature>
<feature type="compositionally biased region" description="Polar residues" evidence="14">
    <location>
        <begin position="742"/>
        <end position="753"/>
    </location>
</feature>
<dbReference type="PROSITE" id="PS01360">
    <property type="entry name" value="ZF_MYND_1"/>
    <property type="match status" value="1"/>
</dbReference>
<dbReference type="EMBL" id="JAWJWE010000001">
    <property type="protein sequence ID" value="KAK6644544.1"/>
    <property type="molecule type" value="Genomic_DNA"/>
</dbReference>
<evidence type="ECO:0000256" key="3">
    <source>
        <dbReference type="ARBA" id="ARBA00022454"/>
    </source>
</evidence>
<dbReference type="CDD" id="cd20160">
    <property type="entry name" value="PWWP_PRKCBP1"/>
    <property type="match status" value="1"/>
</dbReference>
<feature type="region of interest" description="Disordered" evidence="14">
    <location>
        <begin position="673"/>
        <end position="700"/>
    </location>
</feature>
<evidence type="ECO:0000256" key="2">
    <source>
        <dbReference type="ARBA" id="ARBA00004286"/>
    </source>
</evidence>
<dbReference type="InterPro" id="IPR013083">
    <property type="entry name" value="Znf_RING/FYVE/PHD"/>
</dbReference>
<evidence type="ECO:0000256" key="7">
    <source>
        <dbReference type="ARBA" id="ARBA00022853"/>
    </source>
</evidence>
<feature type="compositionally biased region" description="Basic and acidic residues" evidence="14">
    <location>
        <begin position="622"/>
        <end position="634"/>
    </location>
</feature>
<evidence type="ECO:0000256" key="9">
    <source>
        <dbReference type="ARBA" id="ARBA00023117"/>
    </source>
</evidence>
<dbReference type="PRINTS" id="PR00503">
    <property type="entry name" value="BROMODOMAIN"/>
</dbReference>
<feature type="region of interest" description="Disordered" evidence="14">
    <location>
        <begin position="496"/>
        <end position="519"/>
    </location>
</feature>
<evidence type="ECO:0000313" key="20">
    <source>
        <dbReference type="Proteomes" id="UP001372834"/>
    </source>
</evidence>
<organism evidence="19 20">
    <name type="scientific">Polyplax serrata</name>
    <name type="common">Common mouse louse</name>
    <dbReference type="NCBI Taxonomy" id="468196"/>
    <lineage>
        <taxon>Eukaryota</taxon>
        <taxon>Metazoa</taxon>
        <taxon>Ecdysozoa</taxon>
        <taxon>Arthropoda</taxon>
        <taxon>Hexapoda</taxon>
        <taxon>Insecta</taxon>
        <taxon>Pterygota</taxon>
        <taxon>Neoptera</taxon>
        <taxon>Paraneoptera</taxon>
        <taxon>Psocodea</taxon>
        <taxon>Troctomorpha</taxon>
        <taxon>Phthiraptera</taxon>
        <taxon>Anoplura</taxon>
        <taxon>Polyplacidae</taxon>
        <taxon>Polyplax</taxon>
    </lineage>
</organism>
<dbReference type="CDD" id="cd15538">
    <property type="entry name" value="PHD_PRKCBP1"/>
    <property type="match status" value="1"/>
</dbReference>
<feature type="domain" description="MYND-type" evidence="18">
    <location>
        <begin position="1402"/>
        <end position="1436"/>
    </location>
</feature>
<dbReference type="Gene3D" id="6.10.140.2220">
    <property type="match status" value="1"/>
</dbReference>
<dbReference type="InterPro" id="IPR036427">
    <property type="entry name" value="Bromodomain-like_sf"/>
</dbReference>
<dbReference type="Gene3D" id="1.20.920.10">
    <property type="entry name" value="Bromodomain-like"/>
    <property type="match status" value="1"/>
</dbReference>
<keyword evidence="11" id="KW-0539">Nucleus</keyword>
<feature type="region of interest" description="Disordered" evidence="14">
    <location>
        <begin position="1"/>
        <end position="29"/>
    </location>
</feature>
<evidence type="ECO:0000256" key="11">
    <source>
        <dbReference type="ARBA" id="ARBA00023242"/>
    </source>
</evidence>
<dbReference type="InterPro" id="IPR001487">
    <property type="entry name" value="Bromodomain"/>
</dbReference>
<feature type="compositionally biased region" description="Basic and acidic residues" evidence="14">
    <location>
        <begin position="150"/>
        <end position="171"/>
    </location>
</feature>
<feature type="region of interest" description="Disordered" evidence="14">
    <location>
        <begin position="989"/>
        <end position="1010"/>
    </location>
</feature>
<keyword evidence="3" id="KW-0158">Chromosome</keyword>
<evidence type="ECO:0000256" key="4">
    <source>
        <dbReference type="ARBA" id="ARBA00022723"/>
    </source>
</evidence>
<dbReference type="Pfam" id="PF00855">
    <property type="entry name" value="PWWP"/>
    <property type="match status" value="1"/>
</dbReference>
<dbReference type="PROSITE" id="PS50865">
    <property type="entry name" value="ZF_MYND_2"/>
    <property type="match status" value="1"/>
</dbReference>
<evidence type="ECO:0000256" key="6">
    <source>
        <dbReference type="ARBA" id="ARBA00022833"/>
    </source>
</evidence>
<dbReference type="PROSITE" id="PS50014">
    <property type="entry name" value="BROMODOMAIN_2"/>
    <property type="match status" value="1"/>
</dbReference>
<name>A0AAN8XP74_POLSC</name>
<dbReference type="PANTHER" id="PTHR46453">
    <property type="entry name" value="PROTEIN KINASE C-BINDING PROTEIN 1"/>
    <property type="match status" value="1"/>
</dbReference>
<sequence length="1495" mass="167560">MSSNGVLKAENDRRMTGSSTDNSRTKKTLKSLVIPDSDPLKIKLKISKRHIEEPSGNGRETPVEYKRVKYQSFSLTKLDVQNGEDSLKEDTAIPEGVGLKLNKVTEPKMKLRSKREEEYDLDEEGTEDILKRKDTLNEKEKYKKSRKSSRGIDDESPEKMDERRRCRRNEDVSAIEKSMEPIDDPKNVKKESFCWTCHKDGSVIKCDTCPRVFHLKCVSLTKDPSKNWICPECSLILHAEKMSTRSEAMKSLSLDQLCTLLDFAIHRMKNVPESQAFWKPVDPKEVPLYDKYITNPMDLNLLEKNMKAKMYGSPQAFLADTKWLLHNSIIFNSNQSSLTSTARFLVKICRQEMAEIENCPDCYLNAHTKDKWFTEVCRKPHILIWARLKGFPFWPAKAMSTNLKTQQVDARFFGAHDKAWVPIKECYLYSKNSPQVVTKKRGDLDNAFLETEEYIKSIRQKFGIFCFAPDKTPFVPEMYDKQLQSLIPNYIEEKVKKKRRGEQNENTNEKPGEKPVLRDGKKIVQNEVTPRFKLKRIVTKGTAKSDSDVCLMNDEYVSEEKVSEVRVSPEDEIARKLEMSDTHKKTDRVIVDENSTDLDEDRSLPIPEHGYSLRVNNSETPEEPKDLNSEKNEEPVMPEVNNKEKNSEECDLVQQTNENCEVVKCPELECTAGSSDAPLSSSKQSPELVAVPKTSSEQCEVSSTSADLRAVENEYADNTVDEILLDSSTAENHSDKTKPNCPETNITANQSLSDGPKKDEDRSLKSFVNLTCDQQEKILNEAKLLANIDEMTAIGKQKILNQLGLDASNVDIRQLAQENRQILETLNKKRQNQAQVQGQSQCKEIEEVTIKSEEYEQYLIEENHEENNFDDIQHPESPKPGSIKVRDFDSLTKEKDLPVVRGKGVTEPILKIMDVQSLKSLQQAPGESKNAKMRKPLDDSAQNNKLNLEPTVKLIKLDMYNNKSVEKLNRKLKLSDEVSLMMVGGEKNVDMSSTKSESKKLSKKLMKTRTRKSLPNRAVDPGRTNTKNISVISVDTENSVTQKSLLKSLRLEEKKADETGVKTVLITTGEKGIKNVDVKSVCEPPSKKHVNEVTIEAVNDVGKQGTGESSREANVIPPKNVTVVANSPAQLIMTNQGTQPNLALAQNNLGQLSLVHLSNLTSGIQTNFVNLTNETIGFNNSIGTLYASPGFNAEFPASSATGSVILTPSLTASLPATVAGTTNTGTKAGKVGAEPVKVPLNRIGSGKQAPGISVKSPATLGLISSQSSKLPPLIAIPGDGVPLMGEVGSVTAELNKHSIKMAEYMRATIEDILRELSSQGSLEAKFKLLSLEMEKLQWRHQQEIMELKHHSVHMFYHVTERSLMELRSTLESEKQKCLGELKAQLESQHQKIISETKRKQWCANCGKEALFYCCWNTSYCDYPCQQQHWPGHMSTCAQLGNSVSLGTTSASNNKASVNMRNPNSMPLMSNTGGYGVNGGNSVSRKEGHYSANRYL</sequence>
<dbReference type="GO" id="GO:0005737">
    <property type="term" value="C:cytoplasm"/>
    <property type="evidence" value="ECO:0007669"/>
    <property type="project" value="TreeGrafter"/>
</dbReference>
<evidence type="ECO:0000256" key="13">
    <source>
        <dbReference type="PROSITE-ProRule" id="PRU00134"/>
    </source>
</evidence>
<feature type="region of interest" description="Disordered" evidence="14">
    <location>
        <begin position="730"/>
        <end position="760"/>
    </location>
</feature>
<dbReference type="FunFam" id="6.10.140.2220:FF:000002">
    <property type="entry name" value="Protein kinase C-binding protein 1 isoform C"/>
    <property type="match status" value="1"/>
</dbReference>
<keyword evidence="8" id="KW-0805">Transcription regulation</keyword>
<reference evidence="19 20" key="1">
    <citation type="submission" date="2023-10" db="EMBL/GenBank/DDBJ databases">
        <title>Genomes of two closely related lineages of the louse Polyplax serrata with different host specificities.</title>
        <authorList>
            <person name="Martinu J."/>
            <person name="Tarabai H."/>
            <person name="Stefka J."/>
            <person name="Hypsa V."/>
        </authorList>
    </citation>
    <scope>NUCLEOTIDE SEQUENCE [LARGE SCALE GENOMIC DNA]</scope>
    <source>
        <strain evidence="19">HR10_N</strain>
    </source>
</reference>
<keyword evidence="10" id="KW-0804">Transcription</keyword>
<dbReference type="Gene3D" id="2.30.30.140">
    <property type="match status" value="1"/>
</dbReference>
<evidence type="ECO:0000256" key="1">
    <source>
        <dbReference type="ARBA" id="ARBA00004123"/>
    </source>
</evidence>
<dbReference type="Pfam" id="PF00439">
    <property type="entry name" value="Bromodomain"/>
    <property type="match status" value="1"/>
</dbReference>
<dbReference type="GO" id="GO:0005694">
    <property type="term" value="C:chromosome"/>
    <property type="evidence" value="ECO:0007669"/>
    <property type="project" value="UniProtKB-SubCell"/>
</dbReference>
<feature type="domain" description="PHD-type" evidence="16">
    <location>
        <begin position="191"/>
        <end position="236"/>
    </location>
</feature>
<dbReference type="InterPro" id="IPR019787">
    <property type="entry name" value="Znf_PHD-finger"/>
</dbReference>
<dbReference type="SMART" id="SM00249">
    <property type="entry name" value="PHD"/>
    <property type="match status" value="1"/>
</dbReference>
<accession>A0AAN8XP74</accession>
<dbReference type="PANTHER" id="PTHR46453:SF5">
    <property type="entry name" value="PROTEIN KINASE C-BINDING PROTEIN 1 ISOFORM X1"/>
    <property type="match status" value="1"/>
</dbReference>
<dbReference type="Pfam" id="PF23460">
    <property type="entry name" value="ZMYND8_CC"/>
    <property type="match status" value="1"/>
</dbReference>
<dbReference type="InterPro" id="IPR056987">
    <property type="entry name" value="ZMYND8_CC"/>
</dbReference>